<accession>A0A1J5QTR2</accession>
<evidence type="ECO:0000313" key="1">
    <source>
        <dbReference type="EMBL" id="OIQ86856.1"/>
    </source>
</evidence>
<dbReference type="Gene3D" id="2.20.25.10">
    <property type="match status" value="1"/>
</dbReference>
<sequence>MQARVKWVENVCFLGESETGHALVMDGAPESGGRNLGMRPMELLLIGMGGCTSFDVVSILKKSRQPITDCVAEITAQRADTVPKVFTKIHVHFIVTGRALAYAQVERAIKLSAEKYCSASLMLGKVAEITHDFEIVETPDPAA</sequence>
<dbReference type="Gene3D" id="3.30.300.20">
    <property type="match status" value="1"/>
</dbReference>
<organism evidence="1">
    <name type="scientific">mine drainage metagenome</name>
    <dbReference type="NCBI Taxonomy" id="410659"/>
    <lineage>
        <taxon>unclassified sequences</taxon>
        <taxon>metagenomes</taxon>
        <taxon>ecological metagenomes</taxon>
    </lineage>
</organism>
<protein>
    <recommendedName>
        <fullName evidence="2">Protein YhfA</fullName>
    </recommendedName>
</protein>
<dbReference type="PANTHER" id="PTHR34352:SF1">
    <property type="entry name" value="PROTEIN YHFA"/>
    <property type="match status" value="1"/>
</dbReference>
<dbReference type="InterPro" id="IPR003718">
    <property type="entry name" value="OsmC/Ohr_fam"/>
</dbReference>
<reference evidence="1" key="1">
    <citation type="submission" date="2016-10" db="EMBL/GenBank/DDBJ databases">
        <title>Sequence of Gallionella enrichment culture.</title>
        <authorList>
            <person name="Poehlein A."/>
            <person name="Muehling M."/>
            <person name="Daniel R."/>
        </authorList>
    </citation>
    <scope>NUCLEOTIDE SEQUENCE</scope>
</reference>
<comment type="caution">
    <text evidence="1">The sequence shown here is derived from an EMBL/GenBank/DDBJ whole genome shotgun (WGS) entry which is preliminary data.</text>
</comment>
<dbReference type="PANTHER" id="PTHR34352">
    <property type="entry name" value="PROTEIN YHFA"/>
    <property type="match status" value="1"/>
</dbReference>
<dbReference type="EMBL" id="MLJW01000455">
    <property type="protein sequence ID" value="OIQ86856.1"/>
    <property type="molecule type" value="Genomic_DNA"/>
</dbReference>
<dbReference type="InterPro" id="IPR036102">
    <property type="entry name" value="OsmC/Ohrsf"/>
</dbReference>
<dbReference type="NCBIfam" id="NF008009">
    <property type="entry name" value="PRK10738.1"/>
    <property type="match status" value="1"/>
</dbReference>
<evidence type="ECO:0008006" key="2">
    <source>
        <dbReference type="Google" id="ProtNLM"/>
    </source>
</evidence>
<dbReference type="AlphaFoldDB" id="A0A1J5QTR2"/>
<proteinExistence type="predicted"/>
<gene>
    <name evidence="1" type="ORF">GALL_312870</name>
</gene>
<dbReference type="SUPFAM" id="SSF82784">
    <property type="entry name" value="OsmC-like"/>
    <property type="match status" value="1"/>
</dbReference>
<dbReference type="InterPro" id="IPR015946">
    <property type="entry name" value="KH_dom-like_a/b"/>
</dbReference>
<dbReference type="Pfam" id="PF02566">
    <property type="entry name" value="OsmC"/>
    <property type="match status" value="1"/>
</dbReference>
<name>A0A1J5QTR2_9ZZZZ</name>